<feature type="domain" description="Methyltransferase" evidence="1">
    <location>
        <begin position="70"/>
        <end position="162"/>
    </location>
</feature>
<protein>
    <submittedName>
        <fullName evidence="2">Class I SAM-dependent methyltransferase</fullName>
    </submittedName>
</protein>
<keyword evidence="2" id="KW-0489">Methyltransferase</keyword>
<dbReference type="GO" id="GO:0032259">
    <property type="term" value="P:methylation"/>
    <property type="evidence" value="ECO:0007669"/>
    <property type="project" value="UniProtKB-KW"/>
</dbReference>
<evidence type="ECO:0000259" key="1">
    <source>
        <dbReference type="Pfam" id="PF13649"/>
    </source>
</evidence>
<gene>
    <name evidence="2" type="ORF">GCM10009755_02120</name>
</gene>
<dbReference type="Proteomes" id="UP001500755">
    <property type="component" value="Unassembled WGS sequence"/>
</dbReference>
<sequence>MTSSHVDIPWDDARAANLANWNDRVPLHEEAYALAAFDDPAYLSDVVREDLAALAPYVPSGAIAGLDVCHLQCHIGTDTVSLARAGARVTGVDFSALALESATRLAERVGADVRWVETDVLDARAAVNGDFDLVYTSIGTITWLSDLARWGEQVAALLRPGGTFFIRDGHPALYALDEEAPDLRLRYAYFGDGRAQTWDDDSTYAGDGKVAHTRTYEWPHPLSEIVMALVGAGLRLEFLGEGTVLPWRFSERMVEVEGGWAWPEDERALVPCTYTIVARKPA</sequence>
<evidence type="ECO:0000313" key="2">
    <source>
        <dbReference type="EMBL" id="GAA1998399.1"/>
    </source>
</evidence>
<dbReference type="SUPFAM" id="SSF53335">
    <property type="entry name" value="S-adenosyl-L-methionine-dependent methyltransferases"/>
    <property type="match status" value="1"/>
</dbReference>
<dbReference type="PANTHER" id="PTHR43464">
    <property type="entry name" value="METHYLTRANSFERASE"/>
    <property type="match status" value="1"/>
</dbReference>
<dbReference type="EMBL" id="BAAANO010000002">
    <property type="protein sequence ID" value="GAA1998399.1"/>
    <property type="molecule type" value="Genomic_DNA"/>
</dbReference>
<keyword evidence="2" id="KW-0808">Transferase</keyword>
<keyword evidence="3" id="KW-1185">Reference proteome</keyword>
<reference evidence="2 3" key="1">
    <citation type="journal article" date="2019" name="Int. J. Syst. Evol. Microbiol.">
        <title>The Global Catalogue of Microorganisms (GCM) 10K type strain sequencing project: providing services to taxonomists for standard genome sequencing and annotation.</title>
        <authorList>
            <consortium name="The Broad Institute Genomics Platform"/>
            <consortium name="The Broad Institute Genome Sequencing Center for Infectious Disease"/>
            <person name="Wu L."/>
            <person name="Ma J."/>
        </authorList>
    </citation>
    <scope>NUCLEOTIDE SEQUENCE [LARGE SCALE GENOMIC DNA]</scope>
    <source>
        <strain evidence="2 3">JCM 14546</strain>
    </source>
</reference>
<dbReference type="RefSeq" id="WP_344306147.1">
    <property type="nucleotide sequence ID" value="NZ_BAAANO010000002.1"/>
</dbReference>
<proteinExistence type="predicted"/>
<dbReference type="PANTHER" id="PTHR43464:SF82">
    <property type="entry name" value="METHYLTRANSFERASE DOMAIN-CONTAINING PROTEIN"/>
    <property type="match status" value="1"/>
</dbReference>
<dbReference type="Pfam" id="PF13649">
    <property type="entry name" value="Methyltransf_25"/>
    <property type="match status" value="1"/>
</dbReference>
<dbReference type="InterPro" id="IPR029063">
    <property type="entry name" value="SAM-dependent_MTases_sf"/>
</dbReference>
<accession>A0ABN2T487</accession>
<dbReference type="CDD" id="cd02440">
    <property type="entry name" value="AdoMet_MTases"/>
    <property type="match status" value="1"/>
</dbReference>
<dbReference type="GO" id="GO:0008168">
    <property type="term" value="F:methyltransferase activity"/>
    <property type="evidence" value="ECO:0007669"/>
    <property type="project" value="UniProtKB-KW"/>
</dbReference>
<dbReference type="InterPro" id="IPR041698">
    <property type="entry name" value="Methyltransf_25"/>
</dbReference>
<evidence type="ECO:0000313" key="3">
    <source>
        <dbReference type="Proteomes" id="UP001500755"/>
    </source>
</evidence>
<comment type="caution">
    <text evidence="2">The sequence shown here is derived from an EMBL/GenBank/DDBJ whole genome shotgun (WGS) entry which is preliminary data.</text>
</comment>
<name>A0ABN2T487_9MICO</name>
<organism evidence="2 3">
    <name type="scientific">Brevibacterium samyangense</name>
    <dbReference type="NCBI Taxonomy" id="366888"/>
    <lineage>
        <taxon>Bacteria</taxon>
        <taxon>Bacillati</taxon>
        <taxon>Actinomycetota</taxon>
        <taxon>Actinomycetes</taxon>
        <taxon>Micrococcales</taxon>
        <taxon>Brevibacteriaceae</taxon>
        <taxon>Brevibacterium</taxon>
    </lineage>
</organism>
<dbReference type="Gene3D" id="3.40.50.150">
    <property type="entry name" value="Vaccinia Virus protein VP39"/>
    <property type="match status" value="1"/>
</dbReference>